<dbReference type="SUPFAM" id="SSF47598">
    <property type="entry name" value="Ribbon-helix-helix"/>
    <property type="match status" value="1"/>
</dbReference>
<sequence>MSKFTVSLSADIDKRLTEIAAKEGITKSEAVRRAMALLSMAEKEKEKGNSLAIVRENPDSHEVQVIGRVVGL</sequence>
<dbReference type="InterPro" id="IPR002145">
    <property type="entry name" value="CopG"/>
</dbReference>
<dbReference type="Gene3D" id="1.10.1220.10">
    <property type="entry name" value="Met repressor-like"/>
    <property type="match status" value="1"/>
</dbReference>
<evidence type="ECO:0000313" key="3">
    <source>
        <dbReference type="Proteomes" id="UP001595478"/>
    </source>
</evidence>
<accession>A0ABV7FSD3</accession>
<gene>
    <name evidence="2" type="ORF">ACFOHL_16675</name>
</gene>
<reference evidence="3" key="1">
    <citation type="journal article" date="2019" name="Int. J. Syst. Evol. Microbiol.">
        <title>The Global Catalogue of Microorganisms (GCM) 10K type strain sequencing project: providing services to taxonomists for standard genome sequencing and annotation.</title>
        <authorList>
            <consortium name="The Broad Institute Genomics Platform"/>
            <consortium name="The Broad Institute Genome Sequencing Center for Infectious Disease"/>
            <person name="Wu L."/>
            <person name="Ma J."/>
        </authorList>
    </citation>
    <scope>NUCLEOTIDE SEQUENCE [LARGE SCALE GENOMIC DNA]</scope>
    <source>
        <strain evidence="3">KCTC 52473</strain>
    </source>
</reference>
<dbReference type="CDD" id="cd21631">
    <property type="entry name" value="RHH_CopG_NikR-like"/>
    <property type="match status" value="1"/>
</dbReference>
<name>A0ABV7FSD3_9ALTE</name>
<protein>
    <submittedName>
        <fullName evidence="2">Ribbon-helix-helix protein, CopG family</fullName>
    </submittedName>
</protein>
<comment type="caution">
    <text evidence="2">The sequence shown here is derived from an EMBL/GenBank/DDBJ whole genome shotgun (WGS) entry which is preliminary data.</text>
</comment>
<evidence type="ECO:0000313" key="2">
    <source>
        <dbReference type="EMBL" id="MFC3123259.1"/>
    </source>
</evidence>
<proteinExistence type="predicted"/>
<keyword evidence="3" id="KW-1185">Reference proteome</keyword>
<dbReference type="InterPro" id="IPR010985">
    <property type="entry name" value="Ribbon_hlx_hlx"/>
</dbReference>
<organism evidence="2 3">
    <name type="scientific">Agaribacter flavus</name>
    <dbReference type="NCBI Taxonomy" id="1902781"/>
    <lineage>
        <taxon>Bacteria</taxon>
        <taxon>Pseudomonadati</taxon>
        <taxon>Pseudomonadota</taxon>
        <taxon>Gammaproteobacteria</taxon>
        <taxon>Alteromonadales</taxon>
        <taxon>Alteromonadaceae</taxon>
        <taxon>Agaribacter</taxon>
    </lineage>
</organism>
<dbReference type="RefSeq" id="WP_376921371.1">
    <property type="nucleotide sequence ID" value="NZ_JBHRSW010000047.1"/>
</dbReference>
<dbReference type="EMBL" id="JBHRSW010000047">
    <property type="protein sequence ID" value="MFC3123259.1"/>
    <property type="molecule type" value="Genomic_DNA"/>
</dbReference>
<feature type="domain" description="Ribbon-helix-helix protein CopG" evidence="1">
    <location>
        <begin position="4"/>
        <end position="34"/>
    </location>
</feature>
<dbReference type="Proteomes" id="UP001595478">
    <property type="component" value="Unassembled WGS sequence"/>
</dbReference>
<evidence type="ECO:0000259" key="1">
    <source>
        <dbReference type="Pfam" id="PF01402"/>
    </source>
</evidence>
<dbReference type="InterPro" id="IPR013321">
    <property type="entry name" value="Arc_rbn_hlx_hlx"/>
</dbReference>
<dbReference type="Pfam" id="PF01402">
    <property type="entry name" value="RHH_1"/>
    <property type="match status" value="1"/>
</dbReference>